<accession>A0A9P0QTS9</accession>
<feature type="compositionally biased region" description="Polar residues" evidence="1">
    <location>
        <begin position="159"/>
        <end position="170"/>
    </location>
</feature>
<protein>
    <submittedName>
        <fullName evidence="2">Uncharacterized protein</fullName>
    </submittedName>
</protein>
<dbReference type="EMBL" id="CAKXYY010000027">
    <property type="protein sequence ID" value="CAH2355513.1"/>
    <property type="molecule type" value="Genomic_DNA"/>
</dbReference>
<feature type="compositionally biased region" description="Basic and acidic residues" evidence="1">
    <location>
        <begin position="646"/>
        <end position="655"/>
    </location>
</feature>
<evidence type="ECO:0000313" key="2">
    <source>
        <dbReference type="EMBL" id="CAH2355513.1"/>
    </source>
</evidence>
<evidence type="ECO:0000313" key="3">
    <source>
        <dbReference type="Proteomes" id="UP000837801"/>
    </source>
</evidence>
<feature type="region of interest" description="Disordered" evidence="1">
    <location>
        <begin position="557"/>
        <end position="680"/>
    </location>
</feature>
<evidence type="ECO:0000256" key="1">
    <source>
        <dbReference type="SAM" id="MobiDB-lite"/>
    </source>
</evidence>
<reference evidence="2" key="1">
    <citation type="submission" date="2022-03" db="EMBL/GenBank/DDBJ databases">
        <authorList>
            <person name="Legras J.-L."/>
            <person name="Devillers H."/>
            <person name="Grondin C."/>
        </authorList>
    </citation>
    <scope>NUCLEOTIDE SEQUENCE</scope>
    <source>
        <strain evidence="2">CLIB 1423</strain>
    </source>
</reference>
<feature type="compositionally biased region" description="Basic and acidic residues" evidence="1">
    <location>
        <begin position="596"/>
        <end position="611"/>
    </location>
</feature>
<gene>
    <name evidence="2" type="ORF">CLIB1423_27S01288</name>
</gene>
<feature type="compositionally biased region" description="Basic and acidic residues" evidence="1">
    <location>
        <begin position="557"/>
        <end position="578"/>
    </location>
</feature>
<sequence length="680" mass="75620">MSYYLSPESRRCRRCKRKRLDDEPPEVRQYKTCAKCRIIERQKKKSKKPLAEETMVYGMRQLQEQQPGSWNEDFFSRDDAFEESRPKTRSLREPQSHSSLVATAAAAVSASNGAAGDIYSMYGYEVDPSYHYEQQQHQQHQHVQQQQQQYQQQQHVYNPPQSSIDYSTPVPSTPDLASNNNISNSSNVNNSNNGSSSVSRSLGNGNANNNNNSGTNNANYIASKCDVCDANTTSSLCSDCFTDPYRISHVYSDFTKFLQEISPEKNLETNSLTFIKEVVAATDFNENLDTNNTNPANERQYRDLVLNSIKQIYLNPVMAATGFKFNRVSSNLASSSSNSTSIDPITGKYTHKGSTPIKAIYKCKMGDEVSGIIPNVELILTYNLTSNVIVIKLVRDVAEMKMIAEVKLKKKEENERRLEQLAQLGQPGTTSVDREVISESKYPLKFVNLCDRILKTLILENRQPQLQLGYNHFSGGLIFDVLKQRKDEYPEDLQLLIGSFKEPNEFVNEFLKFENIVGNKVVIEGGLRQADQVKDEVSETVAPQVEGGSAAAFRTVGEEGAHVEGEVEGERKDDKSEIESNEQVPVVEGNQDGESELAKDEESAEGTKEVNDIETVPVPAPAPATESVSAPGNEYEPQGEEEEAEVQAKDVKIDTADAPGNVSKPLGDTPTVNVDPVFGQ</sequence>
<proteinExistence type="predicted"/>
<feature type="compositionally biased region" description="Low complexity" evidence="1">
    <location>
        <begin position="135"/>
        <end position="157"/>
    </location>
</feature>
<feature type="compositionally biased region" description="Low complexity" evidence="1">
    <location>
        <begin position="178"/>
        <end position="210"/>
    </location>
</feature>
<feature type="compositionally biased region" description="Low complexity" evidence="1">
    <location>
        <begin position="623"/>
        <end position="636"/>
    </location>
</feature>
<comment type="caution">
    <text evidence="2">The sequence shown here is derived from an EMBL/GenBank/DDBJ whole genome shotgun (WGS) entry which is preliminary data.</text>
</comment>
<dbReference type="SUPFAM" id="SSF81995">
    <property type="entry name" value="beta-sandwich domain of Sec23/24"/>
    <property type="match status" value="1"/>
</dbReference>
<dbReference type="AlphaFoldDB" id="A0A9P0QTS9"/>
<dbReference type="Proteomes" id="UP000837801">
    <property type="component" value="Unassembled WGS sequence"/>
</dbReference>
<dbReference type="OrthoDB" id="4084568at2759"/>
<organism evidence="2 3">
    <name type="scientific">[Candida] railenensis</name>
    <dbReference type="NCBI Taxonomy" id="45579"/>
    <lineage>
        <taxon>Eukaryota</taxon>
        <taxon>Fungi</taxon>
        <taxon>Dikarya</taxon>
        <taxon>Ascomycota</taxon>
        <taxon>Saccharomycotina</taxon>
        <taxon>Pichiomycetes</taxon>
        <taxon>Debaryomycetaceae</taxon>
        <taxon>Kurtzmaniella</taxon>
    </lineage>
</organism>
<keyword evidence="3" id="KW-1185">Reference proteome</keyword>
<feature type="region of interest" description="Disordered" evidence="1">
    <location>
        <begin position="132"/>
        <end position="210"/>
    </location>
</feature>
<name>A0A9P0QTS9_9ASCO</name>